<dbReference type="OMA" id="NRISICD"/>
<sequence length="388" mass="43837">MLSSNLTTAPSGALRFISWNVKGLNSTAKCCNVINHLKHLNTRIAFLQETHLKPSDHSKLRRGWVGQLFHSSFSSKARGAAILIHKSVPFSVSQIISDPNGRFIIVTGKICGNNLTLANVYGPNWDNEDFFKKLFISLPDLNSSRLILGGDFNCCLDPSIDRSSNRPATLSKSSKTIQLFMDQYAVSDVWRFFNPTSRQFSFFSPVHRSFSRIDFFLIDNTLLSSVRSCTYTPIVISDHAAVILDISLPGRSLSRLPWRLNPLLLNDPDFIKTINSRIDLFTTTNLNSDISASIIWETCKAFLRGEIISYSAYQRRIIIEKRASLLNELSELQIKCTESRDANLINELLIKRSEFDVLASCETSKLLLKSRYKFYESGDKPSKVLAHQ</sequence>
<keyword evidence="10" id="KW-0464">Manganese</keyword>
<feature type="site" description="Interaction with DNA substrate" evidence="11">
    <location>
        <position position="239"/>
    </location>
</feature>
<keyword evidence="14" id="KW-1185">Reference proteome</keyword>
<dbReference type="InterPro" id="IPR004808">
    <property type="entry name" value="AP_endonuc_1"/>
</dbReference>
<keyword evidence="6" id="KW-0378">Hydrolase</keyword>
<evidence type="ECO:0000256" key="10">
    <source>
        <dbReference type="PIRSR" id="PIRSR604808-2"/>
    </source>
</evidence>
<evidence type="ECO:0000313" key="13">
    <source>
        <dbReference type="Ensembl" id="ENSSFAP00005002146.1"/>
    </source>
</evidence>
<dbReference type="PANTHER" id="PTHR22748:SF26">
    <property type="entry name" value="ENDONUCLEASE_EXONUCLEASE_PHOSPHATASE DOMAIN-CONTAINING PROTEIN"/>
    <property type="match status" value="1"/>
</dbReference>
<dbReference type="Proteomes" id="UP000472267">
    <property type="component" value="Unassembled WGS sequence"/>
</dbReference>
<dbReference type="GO" id="GO:0008081">
    <property type="term" value="F:phosphoric diester hydrolase activity"/>
    <property type="evidence" value="ECO:0007669"/>
    <property type="project" value="TreeGrafter"/>
</dbReference>
<dbReference type="GO" id="GO:0006284">
    <property type="term" value="P:base-excision repair"/>
    <property type="evidence" value="ECO:0007669"/>
    <property type="project" value="TreeGrafter"/>
</dbReference>
<dbReference type="GO" id="GO:0046872">
    <property type="term" value="F:metal ion binding"/>
    <property type="evidence" value="ECO:0007669"/>
    <property type="project" value="UniProtKB-KW"/>
</dbReference>
<comment type="cofactor">
    <cofactor evidence="10">
        <name>Mg(2+)</name>
        <dbReference type="ChEBI" id="CHEBI:18420"/>
    </cofactor>
    <cofactor evidence="10">
        <name>Mn(2+)</name>
        <dbReference type="ChEBI" id="CHEBI:29035"/>
    </cofactor>
    <text evidence="10">Probably binds two magnesium or manganese ions per subunit.</text>
</comment>
<evidence type="ECO:0000256" key="6">
    <source>
        <dbReference type="ARBA" id="ARBA00022801"/>
    </source>
</evidence>
<feature type="site" description="Important for catalytic activity" evidence="11">
    <location>
        <position position="214"/>
    </location>
</feature>
<keyword evidence="4 10" id="KW-0479">Metal-binding</keyword>
<dbReference type="AlphaFoldDB" id="A0A672F5Y5"/>
<feature type="binding site" evidence="10">
    <location>
        <position position="239"/>
    </location>
    <ligand>
        <name>Mg(2+)</name>
        <dbReference type="ChEBI" id="CHEBI:18420"/>
        <label>1</label>
    </ligand>
</feature>
<feature type="active site" description="Proton donor/acceptor" evidence="9">
    <location>
        <position position="151"/>
    </location>
</feature>
<dbReference type="SUPFAM" id="SSF56219">
    <property type="entry name" value="DNase I-like"/>
    <property type="match status" value="1"/>
</dbReference>
<feature type="binding site" evidence="10">
    <location>
        <position position="49"/>
    </location>
    <ligand>
        <name>Mg(2+)</name>
        <dbReference type="ChEBI" id="CHEBI:18420"/>
        <label>1</label>
    </ligand>
</feature>
<reference evidence="13" key="1">
    <citation type="submission" date="2025-08" db="UniProtKB">
        <authorList>
            <consortium name="Ensembl"/>
        </authorList>
    </citation>
    <scope>IDENTIFICATION</scope>
</reference>
<dbReference type="PANTHER" id="PTHR22748">
    <property type="entry name" value="AP ENDONUCLEASE"/>
    <property type="match status" value="1"/>
</dbReference>
<reference evidence="13" key="2">
    <citation type="submission" date="2025-09" db="UniProtKB">
        <authorList>
            <consortium name="Ensembl"/>
        </authorList>
    </citation>
    <scope>IDENTIFICATION</scope>
</reference>
<dbReference type="InterPro" id="IPR005135">
    <property type="entry name" value="Endo/exonuclease/phosphatase"/>
</dbReference>
<evidence type="ECO:0000256" key="4">
    <source>
        <dbReference type="ARBA" id="ARBA00022723"/>
    </source>
</evidence>
<comment type="catalytic activity">
    <reaction evidence="1">
        <text>Exonucleolytic cleavage in the 3'- to 5'-direction to yield nucleoside 5'-phosphates.</text>
        <dbReference type="EC" id="3.1.11.2"/>
    </reaction>
</comment>
<evidence type="ECO:0000256" key="1">
    <source>
        <dbReference type="ARBA" id="ARBA00000493"/>
    </source>
</evidence>
<dbReference type="CDD" id="cd09076">
    <property type="entry name" value="L1-EN"/>
    <property type="match status" value="1"/>
</dbReference>
<keyword evidence="8" id="KW-0234">DNA repair</keyword>
<dbReference type="GO" id="GO:0005634">
    <property type="term" value="C:nucleus"/>
    <property type="evidence" value="ECO:0007669"/>
    <property type="project" value="TreeGrafter"/>
</dbReference>
<dbReference type="GO" id="GO:0008311">
    <property type="term" value="F:double-stranded DNA 3'-5' DNA exonuclease activity"/>
    <property type="evidence" value="ECO:0007669"/>
    <property type="project" value="UniProtKB-EC"/>
</dbReference>
<evidence type="ECO:0000256" key="3">
    <source>
        <dbReference type="ARBA" id="ARBA00012115"/>
    </source>
</evidence>
<protein>
    <recommendedName>
        <fullName evidence="3">exodeoxyribonuclease III</fullName>
        <ecNumber evidence="3">3.1.11.2</ecNumber>
    </recommendedName>
</protein>
<organism evidence="13 14">
    <name type="scientific">Salarias fasciatus</name>
    <name type="common">Jewelled blenny</name>
    <name type="synonym">Blennius fasciatus</name>
    <dbReference type="NCBI Taxonomy" id="181472"/>
    <lineage>
        <taxon>Eukaryota</taxon>
        <taxon>Metazoa</taxon>
        <taxon>Chordata</taxon>
        <taxon>Craniata</taxon>
        <taxon>Vertebrata</taxon>
        <taxon>Euteleostomi</taxon>
        <taxon>Actinopterygii</taxon>
        <taxon>Neopterygii</taxon>
        <taxon>Teleostei</taxon>
        <taxon>Neoteleostei</taxon>
        <taxon>Acanthomorphata</taxon>
        <taxon>Ovalentaria</taxon>
        <taxon>Blenniimorphae</taxon>
        <taxon>Blenniiformes</taxon>
        <taxon>Blennioidei</taxon>
        <taxon>Blenniidae</taxon>
        <taxon>Salariinae</taxon>
        <taxon>Salarias</taxon>
    </lineage>
</organism>
<evidence type="ECO:0000313" key="14">
    <source>
        <dbReference type="Proteomes" id="UP000472267"/>
    </source>
</evidence>
<evidence type="ECO:0000256" key="9">
    <source>
        <dbReference type="PIRSR" id="PIRSR604808-1"/>
    </source>
</evidence>
<keyword evidence="7 10" id="KW-0460">Magnesium</keyword>
<dbReference type="InterPro" id="IPR036691">
    <property type="entry name" value="Endo/exonu/phosph_ase_sf"/>
</dbReference>
<evidence type="ECO:0000256" key="11">
    <source>
        <dbReference type="PIRSR" id="PIRSR604808-3"/>
    </source>
</evidence>
<dbReference type="Ensembl" id="ENSSFAT00005002288.1">
    <property type="protein sequence ID" value="ENSSFAP00005002146.1"/>
    <property type="gene ID" value="ENSSFAG00005001488.1"/>
</dbReference>
<accession>A0A672F5Y5</accession>
<feature type="domain" description="Endonuclease/exonuclease/phosphatase" evidence="12">
    <location>
        <begin position="17"/>
        <end position="239"/>
    </location>
</feature>
<evidence type="ECO:0000256" key="5">
    <source>
        <dbReference type="ARBA" id="ARBA00022763"/>
    </source>
</evidence>
<evidence type="ECO:0000256" key="2">
    <source>
        <dbReference type="ARBA" id="ARBA00007092"/>
    </source>
</evidence>
<evidence type="ECO:0000259" key="12">
    <source>
        <dbReference type="Pfam" id="PF03372"/>
    </source>
</evidence>
<comment type="similarity">
    <text evidence="2">Belongs to the DNA repair enzymes AP/ExoA family.</text>
</comment>
<evidence type="ECO:0000256" key="8">
    <source>
        <dbReference type="ARBA" id="ARBA00023204"/>
    </source>
</evidence>
<feature type="binding site" evidence="10">
    <location>
        <position position="153"/>
    </location>
    <ligand>
        <name>Mg(2+)</name>
        <dbReference type="ChEBI" id="CHEBI:18420"/>
        <label>1</label>
    </ligand>
</feature>
<feature type="active site" evidence="9">
    <location>
        <position position="121"/>
    </location>
</feature>
<dbReference type="Gene3D" id="3.60.10.10">
    <property type="entry name" value="Endonuclease/exonuclease/phosphatase"/>
    <property type="match status" value="1"/>
</dbReference>
<dbReference type="GO" id="GO:0003906">
    <property type="term" value="F:DNA-(apurinic or apyrimidinic site) endonuclease activity"/>
    <property type="evidence" value="ECO:0007669"/>
    <property type="project" value="TreeGrafter"/>
</dbReference>
<name>A0A672F5Y5_SALFA</name>
<evidence type="ECO:0000256" key="7">
    <source>
        <dbReference type="ARBA" id="ARBA00022842"/>
    </source>
</evidence>
<feature type="active site" description="Proton acceptor" evidence="9">
    <location>
        <position position="239"/>
    </location>
</feature>
<proteinExistence type="inferred from homology"/>
<dbReference type="EC" id="3.1.11.2" evidence="3"/>
<feature type="binding site" evidence="10">
    <location>
        <position position="238"/>
    </location>
    <ligand>
        <name>Mg(2+)</name>
        <dbReference type="ChEBI" id="CHEBI:18420"/>
        <label>1</label>
    </ligand>
</feature>
<feature type="binding site" evidence="10">
    <location>
        <position position="20"/>
    </location>
    <ligand>
        <name>Mg(2+)</name>
        <dbReference type="ChEBI" id="CHEBI:18420"/>
        <label>1</label>
    </ligand>
</feature>
<feature type="binding site" evidence="10">
    <location>
        <position position="151"/>
    </location>
    <ligand>
        <name>Mg(2+)</name>
        <dbReference type="ChEBI" id="CHEBI:18420"/>
        <label>1</label>
    </ligand>
</feature>
<keyword evidence="5" id="KW-0227">DNA damage</keyword>
<dbReference type="Pfam" id="PF03372">
    <property type="entry name" value="Exo_endo_phos"/>
    <property type="match status" value="1"/>
</dbReference>
<dbReference type="InParanoid" id="A0A672F5Y5"/>
<feature type="site" description="Transition state stabilizer" evidence="11">
    <location>
        <position position="153"/>
    </location>
</feature>